<sequence>MSTPDPRRPLTIKLPASRPRPESNNSCDSPINTFGKRPAFAESEAPDVPGNTEVEEFIASKVRVVESRDSDVDRLRQQLKALTDEENQKQDLQETLQTLRTETEEYSNQLKRVNWYLQSVEADIQVAKAQNQHVRTRRTELQQNIRHGSEQQAQMQAHLDTLTAHTPLYLSRAVPEAGYFQRDEIIDSHSVLAAERLKLESELADQKSQLSSQAQREVNGEMAKYRTCVQEQVDAIFAAKTLEFQTAEATFQPQDQRDERASEWKRKIQALELDLRDALSREQCLRERHYPTSAGSATSTPHSVASSVYLPSTSHPSRHQARNSVLTQGIARLRAQHNPNSRERIMFNTTPLSSSTSRSSTALPSARFRDSGHQDGLRMPNVNGAQSSRRRTAPSGNHTQFNVFDPYSSVSGLTTDNLAHLANGAHRNQPYMTERIQQQHSVDYSPRHARTDFRYGELSSNASQLPAHHAFLTVTQKAVRELMQQLLGIEYDHNIGEAVRRGHCTALEFTAGDVEPSLTPFRPCWEDLKGDWNQTLAELFLDRFKLEHPDLSRNETYICDYFHKRLRTLRTALGIYGAESTADEVHDVMSSRGRRRQRRRAIFDKRLTWTADNGQSPSASNEPHPILRLYRMVKLLGTDGMSSESSDDDVPGLCTTVAKNWRHPDVVRFLEWIDLNCARHDAKRTTGINSHRRLRRTSPGRATASLRFPVAGLPLNFYHPVWLSGLTTGEKRRLGAREVVPLPMHLLDS</sequence>
<evidence type="ECO:0000313" key="3">
    <source>
        <dbReference type="EMBL" id="KAJ7730553.1"/>
    </source>
</evidence>
<feature type="coiled-coil region" evidence="1">
    <location>
        <begin position="65"/>
        <end position="144"/>
    </location>
</feature>
<evidence type="ECO:0000256" key="2">
    <source>
        <dbReference type="SAM" id="MobiDB-lite"/>
    </source>
</evidence>
<dbReference type="EMBL" id="JARKIB010000158">
    <property type="protein sequence ID" value="KAJ7730553.1"/>
    <property type="molecule type" value="Genomic_DNA"/>
</dbReference>
<feature type="compositionally biased region" description="Basic and acidic residues" evidence="2">
    <location>
        <begin position="367"/>
        <end position="376"/>
    </location>
</feature>
<reference evidence="3" key="1">
    <citation type="submission" date="2023-03" db="EMBL/GenBank/DDBJ databases">
        <title>Massive genome expansion in bonnet fungi (Mycena s.s.) driven by repeated elements and novel gene families across ecological guilds.</title>
        <authorList>
            <consortium name="Lawrence Berkeley National Laboratory"/>
            <person name="Harder C.B."/>
            <person name="Miyauchi S."/>
            <person name="Viragh M."/>
            <person name="Kuo A."/>
            <person name="Thoen E."/>
            <person name="Andreopoulos B."/>
            <person name="Lu D."/>
            <person name="Skrede I."/>
            <person name="Drula E."/>
            <person name="Henrissat B."/>
            <person name="Morin E."/>
            <person name="Kohler A."/>
            <person name="Barry K."/>
            <person name="LaButti K."/>
            <person name="Morin E."/>
            <person name="Salamov A."/>
            <person name="Lipzen A."/>
            <person name="Mereny Z."/>
            <person name="Hegedus B."/>
            <person name="Baldrian P."/>
            <person name="Stursova M."/>
            <person name="Weitz H."/>
            <person name="Taylor A."/>
            <person name="Grigoriev I.V."/>
            <person name="Nagy L.G."/>
            <person name="Martin F."/>
            <person name="Kauserud H."/>
        </authorList>
    </citation>
    <scope>NUCLEOTIDE SEQUENCE</scope>
    <source>
        <strain evidence="3">CBHHK182m</strain>
    </source>
</reference>
<feature type="region of interest" description="Disordered" evidence="2">
    <location>
        <begin position="289"/>
        <end position="323"/>
    </location>
</feature>
<comment type="caution">
    <text evidence="3">The sequence shown here is derived from an EMBL/GenBank/DDBJ whole genome shotgun (WGS) entry which is preliminary data.</text>
</comment>
<dbReference type="AlphaFoldDB" id="A0AAD7MSC5"/>
<evidence type="ECO:0000313" key="4">
    <source>
        <dbReference type="Proteomes" id="UP001215598"/>
    </source>
</evidence>
<gene>
    <name evidence="3" type="ORF">B0H16DRAFT_1469527</name>
</gene>
<keyword evidence="4" id="KW-1185">Reference proteome</keyword>
<evidence type="ECO:0000256" key="1">
    <source>
        <dbReference type="SAM" id="Coils"/>
    </source>
</evidence>
<keyword evidence="1" id="KW-0175">Coiled coil</keyword>
<protein>
    <submittedName>
        <fullName evidence="3">Uncharacterized protein</fullName>
    </submittedName>
</protein>
<feature type="compositionally biased region" description="Polar residues" evidence="2">
    <location>
        <begin position="293"/>
        <end position="315"/>
    </location>
</feature>
<feature type="region of interest" description="Disordered" evidence="2">
    <location>
        <begin position="335"/>
        <end position="402"/>
    </location>
</feature>
<feature type="compositionally biased region" description="Polar residues" evidence="2">
    <location>
        <begin position="22"/>
        <end position="32"/>
    </location>
</feature>
<feature type="region of interest" description="Disordered" evidence="2">
    <location>
        <begin position="1"/>
        <end position="36"/>
    </location>
</feature>
<accession>A0AAD7MSC5</accession>
<organism evidence="3 4">
    <name type="scientific">Mycena metata</name>
    <dbReference type="NCBI Taxonomy" id="1033252"/>
    <lineage>
        <taxon>Eukaryota</taxon>
        <taxon>Fungi</taxon>
        <taxon>Dikarya</taxon>
        <taxon>Basidiomycota</taxon>
        <taxon>Agaricomycotina</taxon>
        <taxon>Agaricomycetes</taxon>
        <taxon>Agaricomycetidae</taxon>
        <taxon>Agaricales</taxon>
        <taxon>Marasmiineae</taxon>
        <taxon>Mycenaceae</taxon>
        <taxon>Mycena</taxon>
    </lineage>
</organism>
<proteinExistence type="predicted"/>
<dbReference type="Proteomes" id="UP001215598">
    <property type="component" value="Unassembled WGS sequence"/>
</dbReference>
<name>A0AAD7MSC5_9AGAR</name>
<feature type="coiled-coil region" evidence="1">
    <location>
        <begin position="261"/>
        <end position="288"/>
    </location>
</feature>
<feature type="compositionally biased region" description="Low complexity" evidence="2">
    <location>
        <begin position="349"/>
        <end position="366"/>
    </location>
</feature>